<dbReference type="EMBL" id="AP014960">
    <property type="protein sequence ID" value="BAS88159.1"/>
    <property type="molecule type" value="Genomic_DNA"/>
</dbReference>
<feature type="compositionally biased region" description="Basic and acidic residues" evidence="1">
    <location>
        <begin position="117"/>
        <end position="126"/>
    </location>
</feature>
<dbReference type="PaxDb" id="39947-A0A0P0W7S0"/>
<dbReference type="ExpressionAtlas" id="A0A0P0W7S0">
    <property type="expression patterns" value="baseline and differential"/>
</dbReference>
<keyword evidence="3" id="KW-1185">Reference proteome</keyword>
<reference evidence="3" key="1">
    <citation type="journal article" date="2005" name="Nature">
        <title>The map-based sequence of the rice genome.</title>
        <authorList>
            <consortium name="International rice genome sequencing project (IRGSP)"/>
            <person name="Matsumoto T."/>
            <person name="Wu J."/>
            <person name="Kanamori H."/>
            <person name="Katayose Y."/>
            <person name="Fujisawa M."/>
            <person name="Namiki N."/>
            <person name="Mizuno H."/>
            <person name="Yamamoto K."/>
            <person name="Antonio B.A."/>
            <person name="Baba T."/>
            <person name="Sakata K."/>
            <person name="Nagamura Y."/>
            <person name="Aoki H."/>
            <person name="Arikawa K."/>
            <person name="Arita K."/>
            <person name="Bito T."/>
            <person name="Chiden Y."/>
            <person name="Fujitsuka N."/>
            <person name="Fukunaka R."/>
            <person name="Hamada M."/>
            <person name="Harada C."/>
            <person name="Hayashi A."/>
            <person name="Hijishita S."/>
            <person name="Honda M."/>
            <person name="Hosokawa S."/>
            <person name="Ichikawa Y."/>
            <person name="Idonuma A."/>
            <person name="Iijima M."/>
            <person name="Ikeda M."/>
            <person name="Ikeno M."/>
            <person name="Ito K."/>
            <person name="Ito S."/>
            <person name="Ito T."/>
            <person name="Ito Y."/>
            <person name="Ito Y."/>
            <person name="Iwabuchi A."/>
            <person name="Kamiya K."/>
            <person name="Karasawa W."/>
            <person name="Kurita K."/>
            <person name="Katagiri S."/>
            <person name="Kikuta A."/>
            <person name="Kobayashi H."/>
            <person name="Kobayashi N."/>
            <person name="Machita K."/>
            <person name="Maehara T."/>
            <person name="Masukawa M."/>
            <person name="Mizubayashi T."/>
            <person name="Mukai Y."/>
            <person name="Nagasaki H."/>
            <person name="Nagata Y."/>
            <person name="Naito S."/>
            <person name="Nakashima M."/>
            <person name="Nakama Y."/>
            <person name="Nakamichi Y."/>
            <person name="Nakamura M."/>
            <person name="Meguro A."/>
            <person name="Negishi M."/>
            <person name="Ohta I."/>
            <person name="Ohta T."/>
            <person name="Okamoto M."/>
            <person name="Ono N."/>
            <person name="Saji S."/>
            <person name="Sakaguchi M."/>
            <person name="Sakai K."/>
            <person name="Shibata M."/>
            <person name="Shimokawa T."/>
            <person name="Song J."/>
            <person name="Takazaki Y."/>
            <person name="Terasawa K."/>
            <person name="Tsugane M."/>
            <person name="Tsuji K."/>
            <person name="Ueda S."/>
            <person name="Waki K."/>
            <person name="Yamagata H."/>
            <person name="Yamamoto M."/>
            <person name="Yamamoto S."/>
            <person name="Yamane H."/>
            <person name="Yoshiki S."/>
            <person name="Yoshihara R."/>
            <person name="Yukawa K."/>
            <person name="Zhong H."/>
            <person name="Yano M."/>
            <person name="Yuan Q."/>
            <person name="Ouyang S."/>
            <person name="Liu J."/>
            <person name="Jones K.M."/>
            <person name="Gansberger K."/>
            <person name="Moffat K."/>
            <person name="Hill J."/>
            <person name="Bera J."/>
            <person name="Fadrosh D."/>
            <person name="Jin S."/>
            <person name="Johri S."/>
            <person name="Kim M."/>
            <person name="Overton L."/>
            <person name="Reardon M."/>
            <person name="Tsitrin T."/>
            <person name="Vuong H."/>
            <person name="Weaver B."/>
            <person name="Ciecko A."/>
            <person name="Tallon L."/>
            <person name="Jackson J."/>
            <person name="Pai G."/>
            <person name="Aken S.V."/>
            <person name="Utterback T."/>
            <person name="Reidmuller S."/>
            <person name="Feldblyum T."/>
            <person name="Hsiao J."/>
            <person name="Zismann V."/>
            <person name="Iobst S."/>
            <person name="de Vazeille A.R."/>
            <person name="Buell C.R."/>
            <person name="Ying K."/>
            <person name="Li Y."/>
            <person name="Lu T."/>
            <person name="Huang Y."/>
            <person name="Zhao Q."/>
            <person name="Feng Q."/>
            <person name="Zhang L."/>
            <person name="Zhu J."/>
            <person name="Weng Q."/>
            <person name="Mu J."/>
            <person name="Lu Y."/>
            <person name="Fan D."/>
            <person name="Liu Y."/>
            <person name="Guan J."/>
            <person name="Zhang Y."/>
            <person name="Yu S."/>
            <person name="Liu X."/>
            <person name="Zhang Y."/>
            <person name="Hong G."/>
            <person name="Han B."/>
            <person name="Choisne N."/>
            <person name="Demange N."/>
            <person name="Orjeda G."/>
            <person name="Samain S."/>
            <person name="Cattolico L."/>
            <person name="Pelletier E."/>
            <person name="Couloux A."/>
            <person name="Segurens B."/>
            <person name="Wincker P."/>
            <person name="D'Hont A."/>
            <person name="Scarpelli C."/>
            <person name="Weissenbach J."/>
            <person name="Salanoubat M."/>
            <person name="Quetier F."/>
            <person name="Yu Y."/>
            <person name="Kim H.R."/>
            <person name="Rambo T."/>
            <person name="Currie J."/>
            <person name="Collura K."/>
            <person name="Luo M."/>
            <person name="Yang T."/>
            <person name="Ammiraju J.S.S."/>
            <person name="Engler F."/>
            <person name="Soderlund C."/>
            <person name="Wing R.A."/>
            <person name="Palmer L.E."/>
            <person name="de la Bastide M."/>
            <person name="Spiegel L."/>
            <person name="Nascimento L."/>
            <person name="Zutavern T."/>
            <person name="O'Shaughnessy A."/>
            <person name="Dike S."/>
            <person name="Dedhia N."/>
            <person name="Preston R."/>
            <person name="Balija V."/>
            <person name="McCombie W.R."/>
            <person name="Chow T."/>
            <person name="Chen H."/>
            <person name="Chung M."/>
            <person name="Chen C."/>
            <person name="Shaw J."/>
            <person name="Wu H."/>
            <person name="Hsiao K."/>
            <person name="Chao Y."/>
            <person name="Chu M."/>
            <person name="Cheng C."/>
            <person name="Hour A."/>
            <person name="Lee P."/>
            <person name="Lin S."/>
            <person name="Lin Y."/>
            <person name="Liou J."/>
            <person name="Liu S."/>
            <person name="Hsing Y."/>
            <person name="Raghuvanshi S."/>
            <person name="Mohanty A."/>
            <person name="Bharti A.K."/>
            <person name="Gaur A."/>
            <person name="Gupta V."/>
            <person name="Kumar D."/>
            <person name="Ravi V."/>
            <person name="Vij S."/>
            <person name="Kapur A."/>
            <person name="Khurana P."/>
            <person name="Khurana P."/>
            <person name="Khurana J.P."/>
            <person name="Tyagi A.K."/>
            <person name="Gaikwad K."/>
            <person name="Singh A."/>
            <person name="Dalal V."/>
            <person name="Srivastava S."/>
            <person name="Dixit A."/>
            <person name="Pal A.K."/>
            <person name="Ghazi I.A."/>
            <person name="Yadav M."/>
            <person name="Pandit A."/>
            <person name="Bhargava A."/>
            <person name="Sureshbabu K."/>
            <person name="Batra K."/>
            <person name="Sharma T.R."/>
            <person name="Mohapatra T."/>
            <person name="Singh N.K."/>
            <person name="Messing J."/>
            <person name="Nelson A.B."/>
            <person name="Fuks G."/>
            <person name="Kavchok S."/>
            <person name="Keizer G."/>
            <person name="Linton E."/>
            <person name="Llaca V."/>
            <person name="Song R."/>
            <person name="Tanyolac B."/>
            <person name="Young S."/>
            <person name="Ho-Il K."/>
            <person name="Hahn J.H."/>
            <person name="Sangsakoo G."/>
            <person name="Vanavichit A."/>
            <person name="de Mattos Luiz.A.T."/>
            <person name="Zimmer P.D."/>
            <person name="Malone G."/>
            <person name="Dellagostin O."/>
            <person name="de Oliveira A.C."/>
            <person name="Bevan M."/>
            <person name="Bancroft I."/>
            <person name="Minx P."/>
            <person name="Cordum H."/>
            <person name="Wilson R."/>
            <person name="Cheng Z."/>
            <person name="Jin W."/>
            <person name="Jiang J."/>
            <person name="Leong S.A."/>
            <person name="Iwama H."/>
            <person name="Gojobori T."/>
            <person name="Itoh T."/>
            <person name="Niimura Y."/>
            <person name="Fujii Y."/>
            <person name="Habara T."/>
            <person name="Sakai H."/>
            <person name="Sato Y."/>
            <person name="Wilson G."/>
            <person name="Kumar K."/>
            <person name="McCouch S."/>
            <person name="Juretic N."/>
            <person name="Hoen D."/>
            <person name="Wright S."/>
            <person name="Bruskiewich R."/>
            <person name="Bureau T."/>
            <person name="Miyao A."/>
            <person name="Hirochika H."/>
            <person name="Nishikawa T."/>
            <person name="Kadowaki K."/>
            <person name="Sugiura M."/>
            <person name="Burr B."/>
            <person name="Sasaki T."/>
        </authorList>
    </citation>
    <scope>NUCLEOTIDE SEQUENCE [LARGE SCALE GENOMIC DNA]</scope>
    <source>
        <strain evidence="3">cv. Nipponbare</strain>
    </source>
</reference>
<dbReference type="Proteomes" id="UP000059680">
    <property type="component" value="Chromosome 4"/>
</dbReference>
<proteinExistence type="predicted"/>
<accession>A0A0P0W7S0</accession>
<sequence>MREHRRSRPRAGDRGRTLAPGRRHPPLLSPPRRRRKPRRRWDGGGGAKTPDGGSSPAQGGGTARREGLAACGCGSAAAGSGPSVAGSGPSSPELTGELTERATAAGGVRTAAFGGGDSRRETRATPRLELADRRWYGSGRCGYLPLRHPPHVAPRQIHRLPARRRRHHHHLRPRPHPPPP</sequence>
<feature type="region of interest" description="Disordered" evidence="1">
    <location>
        <begin position="145"/>
        <end position="180"/>
    </location>
</feature>
<feature type="compositionally biased region" description="Low complexity" evidence="1">
    <location>
        <begin position="101"/>
        <end position="112"/>
    </location>
</feature>
<feature type="compositionally biased region" description="Low complexity" evidence="1">
    <location>
        <begin position="69"/>
        <end position="92"/>
    </location>
</feature>
<reference evidence="2 3" key="3">
    <citation type="journal article" date="2013" name="Rice">
        <title>Improvement of the Oryza sativa Nipponbare reference genome using next generation sequence and optical map data.</title>
        <authorList>
            <person name="Kawahara Y."/>
            <person name="de la Bastide M."/>
            <person name="Hamilton J.P."/>
            <person name="Kanamori H."/>
            <person name="McCombie W.R."/>
            <person name="Ouyang S."/>
            <person name="Schwartz D.C."/>
            <person name="Tanaka T."/>
            <person name="Wu J."/>
            <person name="Zhou S."/>
            <person name="Childs K.L."/>
            <person name="Davidson R.M."/>
            <person name="Lin H."/>
            <person name="Quesada-Ocampo L."/>
            <person name="Vaillancourt B."/>
            <person name="Sakai H."/>
            <person name="Lee S.S."/>
            <person name="Kim J."/>
            <person name="Numa H."/>
            <person name="Itoh T."/>
            <person name="Buell C.R."/>
            <person name="Matsumoto T."/>
        </authorList>
    </citation>
    <scope>NUCLEOTIDE SEQUENCE [LARGE SCALE GENOMIC DNA]</scope>
    <source>
        <strain evidence="3">cv. Nipponbare</strain>
    </source>
</reference>
<gene>
    <name evidence="2" type="ordered locus">Os04g0219000</name>
    <name evidence="2" type="ORF">OSNPB_040219000</name>
</gene>
<feature type="compositionally biased region" description="Basic residues" evidence="1">
    <location>
        <begin position="21"/>
        <end position="39"/>
    </location>
</feature>
<protein>
    <submittedName>
        <fullName evidence="2">Os04g0219000 protein</fullName>
    </submittedName>
</protein>
<organism evidence="2 3">
    <name type="scientific">Oryza sativa subsp. japonica</name>
    <name type="common">Rice</name>
    <dbReference type="NCBI Taxonomy" id="39947"/>
    <lineage>
        <taxon>Eukaryota</taxon>
        <taxon>Viridiplantae</taxon>
        <taxon>Streptophyta</taxon>
        <taxon>Embryophyta</taxon>
        <taxon>Tracheophyta</taxon>
        <taxon>Spermatophyta</taxon>
        <taxon>Magnoliopsida</taxon>
        <taxon>Liliopsida</taxon>
        <taxon>Poales</taxon>
        <taxon>Poaceae</taxon>
        <taxon>BOP clade</taxon>
        <taxon>Oryzoideae</taxon>
        <taxon>Oryzeae</taxon>
        <taxon>Oryzinae</taxon>
        <taxon>Oryza</taxon>
        <taxon>Oryza sativa</taxon>
    </lineage>
</organism>
<feature type="compositionally biased region" description="Basic residues" evidence="1">
    <location>
        <begin position="156"/>
        <end position="180"/>
    </location>
</feature>
<evidence type="ECO:0000313" key="2">
    <source>
        <dbReference type="EMBL" id="BAS88159.1"/>
    </source>
</evidence>
<evidence type="ECO:0000256" key="1">
    <source>
        <dbReference type="SAM" id="MobiDB-lite"/>
    </source>
</evidence>
<dbReference type="InParanoid" id="A0A0P0W7S0"/>
<dbReference type="Gramene" id="Os04t0219000-01">
    <property type="protein sequence ID" value="Os04t0219000-01"/>
    <property type="gene ID" value="Os04g0219000"/>
</dbReference>
<evidence type="ECO:0000313" key="3">
    <source>
        <dbReference type="Proteomes" id="UP000059680"/>
    </source>
</evidence>
<reference evidence="2 3" key="2">
    <citation type="journal article" date="2013" name="Plant Cell Physiol.">
        <title>Rice Annotation Project Database (RAP-DB): an integrative and interactive database for rice genomics.</title>
        <authorList>
            <person name="Sakai H."/>
            <person name="Lee S.S."/>
            <person name="Tanaka T."/>
            <person name="Numa H."/>
            <person name="Kim J."/>
            <person name="Kawahara Y."/>
            <person name="Wakimoto H."/>
            <person name="Yang C.C."/>
            <person name="Iwamoto M."/>
            <person name="Abe T."/>
            <person name="Yamada Y."/>
            <person name="Muto A."/>
            <person name="Inokuchi H."/>
            <person name="Ikemura T."/>
            <person name="Matsumoto T."/>
            <person name="Sasaki T."/>
            <person name="Itoh T."/>
        </authorList>
    </citation>
    <scope>NUCLEOTIDE SEQUENCE [LARGE SCALE GENOMIC DNA]</scope>
    <source>
        <strain evidence="3">cv. Nipponbare</strain>
    </source>
</reference>
<feature type="region of interest" description="Disordered" evidence="1">
    <location>
        <begin position="1"/>
        <end position="126"/>
    </location>
</feature>
<dbReference type="AlphaFoldDB" id="A0A0P0W7S0"/>
<name>A0A0P0W7S0_ORYSJ</name>